<dbReference type="RefSeq" id="WP_407050593.1">
    <property type="nucleotide sequence ID" value="NZ_CP158568.1"/>
</dbReference>
<dbReference type="CDD" id="cd04623">
    <property type="entry name" value="CBS_pair_bac_euk"/>
    <property type="match status" value="1"/>
</dbReference>
<dbReference type="AlphaFoldDB" id="A0AAU7XCJ5"/>
<protein>
    <submittedName>
        <fullName evidence="4">CBS domain-containing protein</fullName>
    </submittedName>
</protein>
<evidence type="ECO:0000256" key="1">
    <source>
        <dbReference type="ARBA" id="ARBA00023122"/>
    </source>
</evidence>
<dbReference type="InterPro" id="IPR044725">
    <property type="entry name" value="CBSX3_CBS_dom"/>
</dbReference>
<organism evidence="4">
    <name type="scientific">Methyloraptor flagellatus</name>
    <dbReference type="NCBI Taxonomy" id="3162530"/>
    <lineage>
        <taxon>Bacteria</taxon>
        <taxon>Pseudomonadati</taxon>
        <taxon>Pseudomonadota</taxon>
        <taxon>Alphaproteobacteria</taxon>
        <taxon>Hyphomicrobiales</taxon>
        <taxon>Ancalomicrobiaceae</taxon>
        <taxon>Methyloraptor</taxon>
    </lineage>
</organism>
<dbReference type="KEGG" id="mflg:ABS361_04230"/>
<evidence type="ECO:0000259" key="3">
    <source>
        <dbReference type="PROSITE" id="PS51371"/>
    </source>
</evidence>
<dbReference type="PANTHER" id="PTHR43080">
    <property type="entry name" value="CBS DOMAIN-CONTAINING PROTEIN CBSX3, MITOCHONDRIAL"/>
    <property type="match status" value="1"/>
</dbReference>
<reference evidence="4" key="1">
    <citation type="submission" date="2024-06" db="EMBL/GenBank/DDBJ databases">
        <title>Methylostella associata gen. nov., sp. nov., a novel Ancalomicrobiaceae-affiliated facultatively methylotrophic bacteria that feed on methanotrophs of the genus Methylococcus.</title>
        <authorList>
            <person name="Saltykova V."/>
            <person name="Danilova O.V."/>
            <person name="Oshkin I.Y."/>
            <person name="Belova S.E."/>
            <person name="Pimenov N.V."/>
            <person name="Dedysh S.N."/>
        </authorList>
    </citation>
    <scope>NUCLEOTIDE SEQUENCE</scope>
    <source>
        <strain evidence="4">S20</strain>
    </source>
</reference>
<sequence>MTVAAILQDKGRHVVTMSPKQSLTDVCEVLAANKIGAVVLTEPDGRIAGILSERDIVRALSQEGPGVLQTLAEAHMSRKVVTATEHETALEVLHRMSDGRFRHMPITRENRLIGVISIGDVVQYRLQLIEREAAQMREYITAG</sequence>
<accession>A0AAU7XCJ5</accession>
<dbReference type="SUPFAM" id="SSF54631">
    <property type="entry name" value="CBS-domain pair"/>
    <property type="match status" value="1"/>
</dbReference>
<feature type="domain" description="CBS" evidence="3">
    <location>
        <begin position="8"/>
        <end position="66"/>
    </location>
</feature>
<dbReference type="PROSITE" id="PS51371">
    <property type="entry name" value="CBS"/>
    <property type="match status" value="2"/>
</dbReference>
<dbReference type="SMART" id="SM00116">
    <property type="entry name" value="CBS"/>
    <property type="match status" value="2"/>
</dbReference>
<dbReference type="Pfam" id="PF00571">
    <property type="entry name" value="CBS"/>
    <property type="match status" value="2"/>
</dbReference>
<gene>
    <name evidence="4" type="ORF">ABS361_04230</name>
</gene>
<proteinExistence type="predicted"/>
<evidence type="ECO:0000256" key="2">
    <source>
        <dbReference type="PROSITE-ProRule" id="PRU00703"/>
    </source>
</evidence>
<keyword evidence="1 2" id="KW-0129">CBS domain</keyword>
<dbReference type="PANTHER" id="PTHR43080:SF2">
    <property type="entry name" value="CBS DOMAIN-CONTAINING PROTEIN"/>
    <property type="match status" value="1"/>
</dbReference>
<dbReference type="InterPro" id="IPR046342">
    <property type="entry name" value="CBS_dom_sf"/>
</dbReference>
<dbReference type="Gene3D" id="3.10.580.10">
    <property type="entry name" value="CBS-domain"/>
    <property type="match status" value="1"/>
</dbReference>
<name>A0AAU7XCJ5_9HYPH</name>
<feature type="domain" description="CBS" evidence="3">
    <location>
        <begin position="76"/>
        <end position="131"/>
    </location>
</feature>
<evidence type="ECO:0000313" key="4">
    <source>
        <dbReference type="EMBL" id="XBY45500.1"/>
    </source>
</evidence>
<dbReference type="InterPro" id="IPR051257">
    <property type="entry name" value="Diverse_CBS-Domain"/>
</dbReference>
<dbReference type="EMBL" id="CP158568">
    <property type="protein sequence ID" value="XBY45500.1"/>
    <property type="molecule type" value="Genomic_DNA"/>
</dbReference>
<dbReference type="InterPro" id="IPR000644">
    <property type="entry name" value="CBS_dom"/>
</dbReference>